<comment type="caution">
    <text evidence="4">The sequence shown here is derived from an EMBL/GenBank/DDBJ whole genome shotgun (WGS) entry which is preliminary data.</text>
</comment>
<evidence type="ECO:0000313" key="5">
    <source>
        <dbReference type="Proteomes" id="UP001595476"/>
    </source>
</evidence>
<feature type="coiled-coil region" evidence="1">
    <location>
        <begin position="47"/>
        <end position="91"/>
    </location>
</feature>
<evidence type="ECO:0000256" key="3">
    <source>
        <dbReference type="SAM" id="Phobius"/>
    </source>
</evidence>
<evidence type="ECO:0000256" key="1">
    <source>
        <dbReference type="SAM" id="Coils"/>
    </source>
</evidence>
<dbReference type="InterPro" id="IPR007813">
    <property type="entry name" value="PilN"/>
</dbReference>
<feature type="compositionally biased region" description="Polar residues" evidence="2">
    <location>
        <begin position="167"/>
        <end position="181"/>
    </location>
</feature>
<keyword evidence="5" id="KW-1185">Reference proteome</keyword>
<gene>
    <name evidence="4" type="ORF">ACFOEK_15260</name>
</gene>
<sequence length="195" mass="22750">MAKINLRPWREELRQEKQQQFMVTLVGVLVLSFAVLFFWHQYLNGIIDDQRSRNRFIQQETDKLKEQIAEIDKLKQERKRLIDRMKVIQELQGNRPVIVKVFDELVRTIPDGVYYEEVGLDGSVLNISGVAESNNRISSLMRNFDDSQWFKDPNLTSVKAIKEDSDTSSSFNLTVNQTTPNAEEEEATKGRRKRS</sequence>
<dbReference type="Pfam" id="PF05137">
    <property type="entry name" value="PilN"/>
    <property type="match status" value="1"/>
</dbReference>
<name>A0ABV7HL46_9GAMM</name>
<dbReference type="InterPro" id="IPR052534">
    <property type="entry name" value="Extracell_DNA_Util/SecSys_Comp"/>
</dbReference>
<dbReference type="PANTHER" id="PTHR40278:SF2">
    <property type="entry name" value="TYPE IV PILUS INNER MEMBRANE COMPONENT PILN"/>
    <property type="match status" value="1"/>
</dbReference>
<dbReference type="PANTHER" id="PTHR40278">
    <property type="entry name" value="DNA UTILIZATION PROTEIN HOFN"/>
    <property type="match status" value="1"/>
</dbReference>
<feature type="region of interest" description="Disordered" evidence="2">
    <location>
        <begin position="162"/>
        <end position="195"/>
    </location>
</feature>
<proteinExistence type="predicted"/>
<dbReference type="Proteomes" id="UP001595476">
    <property type="component" value="Unassembled WGS sequence"/>
</dbReference>
<protein>
    <submittedName>
        <fullName evidence="4">PilN domain-containing protein</fullName>
    </submittedName>
</protein>
<keyword evidence="3" id="KW-0812">Transmembrane</keyword>
<accession>A0ABV7HL46</accession>
<dbReference type="RefSeq" id="WP_386722317.1">
    <property type="nucleotide sequence ID" value="NZ_JBHRSZ010000006.1"/>
</dbReference>
<evidence type="ECO:0000313" key="4">
    <source>
        <dbReference type="EMBL" id="MFC3152392.1"/>
    </source>
</evidence>
<reference evidence="5" key="1">
    <citation type="journal article" date="2019" name="Int. J. Syst. Evol. Microbiol.">
        <title>The Global Catalogue of Microorganisms (GCM) 10K type strain sequencing project: providing services to taxonomists for standard genome sequencing and annotation.</title>
        <authorList>
            <consortium name="The Broad Institute Genomics Platform"/>
            <consortium name="The Broad Institute Genome Sequencing Center for Infectious Disease"/>
            <person name="Wu L."/>
            <person name="Ma J."/>
        </authorList>
    </citation>
    <scope>NUCLEOTIDE SEQUENCE [LARGE SCALE GENOMIC DNA]</scope>
    <source>
        <strain evidence="5">KCTC 52438</strain>
    </source>
</reference>
<keyword evidence="3" id="KW-0472">Membrane</keyword>
<evidence type="ECO:0000256" key="2">
    <source>
        <dbReference type="SAM" id="MobiDB-lite"/>
    </source>
</evidence>
<feature type="transmembrane region" description="Helical" evidence="3">
    <location>
        <begin position="21"/>
        <end position="42"/>
    </location>
</feature>
<dbReference type="EMBL" id="JBHRSZ010000006">
    <property type="protein sequence ID" value="MFC3152392.1"/>
    <property type="molecule type" value="Genomic_DNA"/>
</dbReference>
<organism evidence="4 5">
    <name type="scientific">Litoribrevibacter euphylliae</name>
    <dbReference type="NCBI Taxonomy" id="1834034"/>
    <lineage>
        <taxon>Bacteria</taxon>
        <taxon>Pseudomonadati</taxon>
        <taxon>Pseudomonadota</taxon>
        <taxon>Gammaproteobacteria</taxon>
        <taxon>Oceanospirillales</taxon>
        <taxon>Oceanospirillaceae</taxon>
        <taxon>Litoribrevibacter</taxon>
    </lineage>
</organism>
<keyword evidence="1" id="KW-0175">Coiled coil</keyword>
<keyword evidence="3" id="KW-1133">Transmembrane helix</keyword>